<keyword evidence="2" id="KW-0285">Flavoprotein</keyword>
<dbReference type="PANTHER" id="PTHR11806:SF0">
    <property type="entry name" value="PROTEIN MTO1 HOMOLOG, MITOCHONDRIAL"/>
    <property type="match status" value="1"/>
</dbReference>
<dbReference type="InterPro" id="IPR036188">
    <property type="entry name" value="FAD/NAD-bd_sf"/>
</dbReference>
<keyword evidence="3" id="KW-0274">FAD</keyword>
<dbReference type="GO" id="GO:0002098">
    <property type="term" value="P:tRNA wobble uridine modification"/>
    <property type="evidence" value="ECO:0007669"/>
    <property type="project" value="TreeGrafter"/>
</dbReference>
<evidence type="ECO:0000256" key="2">
    <source>
        <dbReference type="ARBA" id="ARBA00022630"/>
    </source>
</evidence>
<evidence type="ECO:0000259" key="4">
    <source>
        <dbReference type="Pfam" id="PF01134"/>
    </source>
</evidence>
<dbReference type="GO" id="GO:0030488">
    <property type="term" value="P:tRNA methylation"/>
    <property type="evidence" value="ECO:0007669"/>
    <property type="project" value="TreeGrafter"/>
</dbReference>
<dbReference type="EMBL" id="BARS01047663">
    <property type="protein sequence ID" value="GAG28938.1"/>
    <property type="molecule type" value="Genomic_DNA"/>
</dbReference>
<organism evidence="5">
    <name type="scientific">marine sediment metagenome</name>
    <dbReference type="NCBI Taxonomy" id="412755"/>
    <lineage>
        <taxon>unclassified sequences</taxon>
        <taxon>metagenomes</taxon>
        <taxon>ecological metagenomes</taxon>
    </lineage>
</organism>
<accession>X0WWX1</accession>
<dbReference type="Gene3D" id="3.50.50.60">
    <property type="entry name" value="FAD/NAD(P)-binding domain"/>
    <property type="match status" value="1"/>
</dbReference>
<name>X0WWX1_9ZZZZ</name>
<dbReference type="Pfam" id="PF01134">
    <property type="entry name" value="GIDA"/>
    <property type="match status" value="1"/>
</dbReference>
<reference evidence="5" key="1">
    <citation type="journal article" date="2014" name="Front. Microbiol.">
        <title>High frequency of phylogenetically diverse reductive dehalogenase-homologous genes in deep subseafloor sedimentary metagenomes.</title>
        <authorList>
            <person name="Kawai M."/>
            <person name="Futagami T."/>
            <person name="Toyoda A."/>
            <person name="Takaki Y."/>
            <person name="Nishi S."/>
            <person name="Hori S."/>
            <person name="Arai W."/>
            <person name="Tsubouchi T."/>
            <person name="Morono Y."/>
            <person name="Uchiyama I."/>
            <person name="Ito T."/>
            <person name="Fujiyama A."/>
            <person name="Inagaki F."/>
            <person name="Takami H."/>
        </authorList>
    </citation>
    <scope>NUCLEOTIDE SEQUENCE</scope>
    <source>
        <strain evidence="5">Expedition CK06-06</strain>
    </source>
</reference>
<sequence>IGQMSCNPAIGGPAKGHLVREIDALGGEMGLAIDETGIQFRMLNRSKGPAVWAPRAQADRLEYSVRMRWALESLEGLEIFQGMAMGVWLREDAIGGVEMTTGRCIAGRNVILTCGTFLNGLIHIGLKSFPAGRAGEFPVVGLTECLVDLGFEAGRLKTGTPPRVDGRSIDFSAMEVQAGDEDPKPFSFRTQKIEVEQLPVYLTYTHPGTHEILTSGLDRSPLYSGKIVGVGPRYCPSIEDKIVR</sequence>
<proteinExistence type="predicted"/>
<protein>
    <recommendedName>
        <fullName evidence="4">MnmG N-terminal domain-containing protein</fullName>
    </recommendedName>
</protein>
<feature type="domain" description="MnmG N-terminal" evidence="4">
    <location>
        <begin position="1"/>
        <end position="244"/>
    </location>
</feature>
<evidence type="ECO:0000256" key="1">
    <source>
        <dbReference type="ARBA" id="ARBA00001974"/>
    </source>
</evidence>
<feature type="non-terminal residue" evidence="5">
    <location>
        <position position="244"/>
    </location>
</feature>
<evidence type="ECO:0000313" key="5">
    <source>
        <dbReference type="EMBL" id="GAG28938.1"/>
    </source>
</evidence>
<gene>
    <name evidence="5" type="ORF">S01H1_71568</name>
</gene>
<feature type="non-terminal residue" evidence="5">
    <location>
        <position position="1"/>
    </location>
</feature>
<evidence type="ECO:0000256" key="3">
    <source>
        <dbReference type="ARBA" id="ARBA00022827"/>
    </source>
</evidence>
<comment type="caution">
    <text evidence="5">The sequence shown here is derived from an EMBL/GenBank/DDBJ whole genome shotgun (WGS) entry which is preliminary data.</text>
</comment>
<dbReference type="PANTHER" id="PTHR11806">
    <property type="entry name" value="GLUCOSE INHIBITED DIVISION PROTEIN A"/>
    <property type="match status" value="1"/>
</dbReference>
<dbReference type="InterPro" id="IPR002218">
    <property type="entry name" value="MnmG-rel"/>
</dbReference>
<comment type="cofactor">
    <cofactor evidence="1">
        <name>FAD</name>
        <dbReference type="ChEBI" id="CHEBI:57692"/>
    </cofactor>
</comment>
<dbReference type="GO" id="GO:0050660">
    <property type="term" value="F:flavin adenine dinucleotide binding"/>
    <property type="evidence" value="ECO:0007669"/>
    <property type="project" value="InterPro"/>
</dbReference>
<dbReference type="InterPro" id="IPR040131">
    <property type="entry name" value="MnmG_N"/>
</dbReference>
<dbReference type="AlphaFoldDB" id="X0WWX1"/>
<dbReference type="SUPFAM" id="SSF51905">
    <property type="entry name" value="FAD/NAD(P)-binding domain"/>
    <property type="match status" value="1"/>
</dbReference>